<evidence type="ECO:0000256" key="10">
    <source>
        <dbReference type="ARBA" id="ARBA00022989"/>
    </source>
</evidence>
<dbReference type="FunFam" id="2.60.120.620:FF:000002">
    <property type="entry name" value="Prolyl 4-hydroxylase 4"/>
    <property type="match status" value="1"/>
</dbReference>
<dbReference type="OrthoDB" id="420380at2759"/>
<comment type="subcellular location">
    <subcellularLocation>
        <location evidence="2">Endoplasmic reticulum membrane</location>
        <topology evidence="2">Single-pass type II membrane protein</topology>
    </subcellularLocation>
</comment>
<comment type="cofactor">
    <cofactor evidence="1">
        <name>L-ascorbate</name>
        <dbReference type="ChEBI" id="CHEBI:38290"/>
    </cofactor>
</comment>
<dbReference type="GO" id="GO:0031418">
    <property type="term" value="F:L-ascorbic acid binding"/>
    <property type="evidence" value="ECO:0007669"/>
    <property type="project" value="InterPro"/>
</dbReference>
<keyword evidence="10 16" id="KW-1133">Transmembrane helix</keyword>
<evidence type="ECO:0000256" key="4">
    <source>
        <dbReference type="ARBA" id="ARBA00012269"/>
    </source>
</evidence>
<dbReference type="Gene3D" id="2.60.120.620">
    <property type="entry name" value="q2cbj1_9rhob like domain"/>
    <property type="match status" value="1"/>
</dbReference>
<keyword evidence="19" id="KW-1185">Reference proteome</keyword>
<feature type="transmembrane region" description="Helical" evidence="16">
    <location>
        <begin position="20"/>
        <end position="43"/>
    </location>
</feature>
<accession>A0A4P1RF66</accession>
<protein>
    <recommendedName>
        <fullName evidence="4">procollagen-proline 4-dioxygenase</fullName>
        <ecNumber evidence="4">1.14.11.2</ecNumber>
    </recommendedName>
</protein>
<evidence type="ECO:0000256" key="11">
    <source>
        <dbReference type="ARBA" id="ARBA00023002"/>
    </source>
</evidence>
<dbReference type="Proteomes" id="UP000188354">
    <property type="component" value="Chromosome LG06"/>
</dbReference>
<evidence type="ECO:0000256" key="5">
    <source>
        <dbReference type="ARBA" id="ARBA00022692"/>
    </source>
</evidence>
<keyword evidence="9" id="KW-0735">Signal-anchor</keyword>
<keyword evidence="7" id="KW-0256">Endoplasmic reticulum</keyword>
<dbReference type="GO" id="GO:0004656">
    <property type="term" value="F:procollagen-proline 4-dioxygenase activity"/>
    <property type="evidence" value="ECO:0007669"/>
    <property type="project" value="UniProtKB-EC"/>
</dbReference>
<proteinExistence type="inferred from homology"/>
<evidence type="ECO:0000256" key="12">
    <source>
        <dbReference type="ARBA" id="ARBA00023004"/>
    </source>
</evidence>
<dbReference type="InterPro" id="IPR006620">
    <property type="entry name" value="Pro_4_hyd_alph"/>
</dbReference>
<evidence type="ECO:0000256" key="6">
    <source>
        <dbReference type="ARBA" id="ARBA00022723"/>
    </source>
</evidence>
<name>A0A4P1RF66_LUPAN</name>
<evidence type="ECO:0000256" key="2">
    <source>
        <dbReference type="ARBA" id="ARBA00004648"/>
    </source>
</evidence>
<dbReference type="AlphaFoldDB" id="A0A4P1RF66"/>
<dbReference type="GO" id="GO:0005789">
    <property type="term" value="C:endoplasmic reticulum membrane"/>
    <property type="evidence" value="ECO:0007669"/>
    <property type="project" value="UniProtKB-SubCell"/>
</dbReference>
<evidence type="ECO:0000256" key="1">
    <source>
        <dbReference type="ARBA" id="ARBA00001961"/>
    </source>
</evidence>
<evidence type="ECO:0000256" key="15">
    <source>
        <dbReference type="ARBA" id="ARBA00049169"/>
    </source>
</evidence>
<dbReference type="InterPro" id="IPR005123">
    <property type="entry name" value="Oxoglu/Fe-dep_dioxygenase_dom"/>
</dbReference>
<keyword evidence="13 16" id="KW-0472">Membrane</keyword>
<dbReference type="KEGG" id="lang:109350188"/>
<gene>
    <name evidence="18" type="ORF">TanjilG_28227</name>
</gene>
<dbReference type="InterPro" id="IPR045054">
    <property type="entry name" value="P4HA-like"/>
</dbReference>
<evidence type="ECO:0000256" key="8">
    <source>
        <dbReference type="ARBA" id="ARBA00022964"/>
    </source>
</evidence>
<evidence type="ECO:0000256" key="13">
    <source>
        <dbReference type="ARBA" id="ARBA00023136"/>
    </source>
</evidence>
<keyword evidence="12" id="KW-0408">Iron</keyword>
<evidence type="ECO:0000256" key="14">
    <source>
        <dbReference type="ARBA" id="ARBA00023180"/>
    </source>
</evidence>
<dbReference type="EMBL" id="CM007366">
    <property type="protein sequence ID" value="OIW09628.1"/>
    <property type="molecule type" value="Genomic_DNA"/>
</dbReference>
<dbReference type="EC" id="1.14.11.2" evidence="4"/>
<dbReference type="STRING" id="3871.A0A4P1RF66"/>
<dbReference type="Pfam" id="PF13640">
    <property type="entry name" value="2OG-FeII_Oxy_3"/>
    <property type="match status" value="1"/>
</dbReference>
<evidence type="ECO:0000256" key="7">
    <source>
        <dbReference type="ARBA" id="ARBA00022824"/>
    </source>
</evidence>
<dbReference type="PANTHER" id="PTHR10869">
    <property type="entry name" value="PROLYL 4-HYDROXYLASE ALPHA SUBUNIT"/>
    <property type="match status" value="1"/>
</dbReference>
<evidence type="ECO:0000313" key="19">
    <source>
        <dbReference type="Proteomes" id="UP000188354"/>
    </source>
</evidence>
<dbReference type="Gramene" id="OIW09628">
    <property type="protein sequence ID" value="OIW09628"/>
    <property type="gene ID" value="TanjilG_28227"/>
</dbReference>
<organism evidence="18 19">
    <name type="scientific">Lupinus angustifolius</name>
    <name type="common">Narrow-leaved blue lupine</name>
    <dbReference type="NCBI Taxonomy" id="3871"/>
    <lineage>
        <taxon>Eukaryota</taxon>
        <taxon>Viridiplantae</taxon>
        <taxon>Streptophyta</taxon>
        <taxon>Embryophyta</taxon>
        <taxon>Tracheophyta</taxon>
        <taxon>Spermatophyta</taxon>
        <taxon>Magnoliopsida</taxon>
        <taxon>eudicotyledons</taxon>
        <taxon>Gunneridae</taxon>
        <taxon>Pentapetalae</taxon>
        <taxon>rosids</taxon>
        <taxon>fabids</taxon>
        <taxon>Fabales</taxon>
        <taxon>Fabaceae</taxon>
        <taxon>Papilionoideae</taxon>
        <taxon>50 kb inversion clade</taxon>
        <taxon>genistoids sensu lato</taxon>
        <taxon>core genistoids</taxon>
        <taxon>Genisteae</taxon>
        <taxon>Lupinus</taxon>
    </lineage>
</organism>
<dbReference type="PANTHER" id="PTHR10869:SF123">
    <property type="entry name" value="PROLYL 4-HYDROXYLASE 10-RELATED"/>
    <property type="match status" value="1"/>
</dbReference>
<comment type="similarity">
    <text evidence="3">Belongs to the P4HA family.</text>
</comment>
<comment type="catalytic activity">
    <reaction evidence="15">
        <text>L-prolyl-[collagen] + 2-oxoglutarate + O2 = trans-4-hydroxy-L-prolyl-[collagen] + succinate + CO2</text>
        <dbReference type="Rhea" id="RHEA:18945"/>
        <dbReference type="Rhea" id="RHEA-COMP:11676"/>
        <dbReference type="Rhea" id="RHEA-COMP:11680"/>
        <dbReference type="ChEBI" id="CHEBI:15379"/>
        <dbReference type="ChEBI" id="CHEBI:16526"/>
        <dbReference type="ChEBI" id="CHEBI:16810"/>
        <dbReference type="ChEBI" id="CHEBI:30031"/>
        <dbReference type="ChEBI" id="CHEBI:50342"/>
        <dbReference type="ChEBI" id="CHEBI:61965"/>
        <dbReference type="EC" id="1.14.11.2"/>
    </reaction>
</comment>
<sequence length="293" mass="32887">MAKPRYSRIAPRKSSSSSPYTLILTLLVIFTFLVLILLALGILSIPNTSGNRGGLHKPNDLSSLARNVVNSDSDDGDGEKWVELVSWEPRAFVYHNFLTKEECEYLISIAKPSMHKSTVVDSETGKSKDSRVRTSSGTFLARGRDKIVRNIEKRIADFTFIPIEHGEGLQVLHYEVGQKYEPHYDYFMDDFNTQNGGQRIATVLMYLTDVEEGGETVFPDAKGNFSSVPWWNELSECGKKGLSIKPKQGDALLFWSMKPDATLDPSSLHGGCPVIKGNKWSSTKWMRVNEYKV</sequence>
<dbReference type="GO" id="GO:0005506">
    <property type="term" value="F:iron ion binding"/>
    <property type="evidence" value="ECO:0007669"/>
    <property type="project" value="InterPro"/>
</dbReference>
<evidence type="ECO:0000256" key="3">
    <source>
        <dbReference type="ARBA" id="ARBA00006511"/>
    </source>
</evidence>
<keyword evidence="5 16" id="KW-0812">Transmembrane</keyword>
<evidence type="ECO:0000313" key="18">
    <source>
        <dbReference type="EMBL" id="OIW09628.1"/>
    </source>
</evidence>
<dbReference type="InterPro" id="IPR044862">
    <property type="entry name" value="Pro_4_hyd_alph_FE2OG_OXY"/>
</dbReference>
<keyword evidence="8" id="KW-0223">Dioxygenase</keyword>
<reference evidence="18 19" key="1">
    <citation type="journal article" date="2017" name="Plant Biotechnol. J.">
        <title>A comprehensive draft genome sequence for lupin (Lupinus angustifolius), an emerging health food: insights into plant-microbe interactions and legume evolution.</title>
        <authorList>
            <person name="Hane J.K."/>
            <person name="Ming Y."/>
            <person name="Kamphuis L.G."/>
            <person name="Nelson M.N."/>
            <person name="Garg G."/>
            <person name="Atkins C.A."/>
            <person name="Bayer P.E."/>
            <person name="Bravo A."/>
            <person name="Bringans S."/>
            <person name="Cannon S."/>
            <person name="Edwards D."/>
            <person name="Foley R."/>
            <person name="Gao L.L."/>
            <person name="Harrison M.J."/>
            <person name="Huang W."/>
            <person name="Hurgobin B."/>
            <person name="Li S."/>
            <person name="Liu C.W."/>
            <person name="McGrath A."/>
            <person name="Morahan G."/>
            <person name="Murray J."/>
            <person name="Weller J."/>
            <person name="Jian J."/>
            <person name="Singh K.B."/>
        </authorList>
    </citation>
    <scope>NUCLEOTIDE SEQUENCE [LARGE SCALE GENOMIC DNA]</scope>
    <source>
        <strain evidence="19">cv. Tanjil</strain>
        <tissue evidence="18">Whole plant</tissue>
    </source>
</reference>
<dbReference type="PROSITE" id="PS51471">
    <property type="entry name" value="FE2OG_OXY"/>
    <property type="match status" value="1"/>
</dbReference>
<evidence type="ECO:0000259" key="17">
    <source>
        <dbReference type="PROSITE" id="PS51471"/>
    </source>
</evidence>
<keyword evidence="11" id="KW-0560">Oxidoreductase</keyword>
<evidence type="ECO:0000256" key="16">
    <source>
        <dbReference type="SAM" id="Phobius"/>
    </source>
</evidence>
<feature type="domain" description="Fe2OG dioxygenase" evidence="17">
    <location>
        <begin position="165"/>
        <end position="288"/>
    </location>
</feature>
<keyword evidence="14" id="KW-0325">Glycoprotein</keyword>
<dbReference type="SMART" id="SM00702">
    <property type="entry name" value="P4Hc"/>
    <property type="match status" value="1"/>
</dbReference>
<keyword evidence="6" id="KW-0479">Metal-binding</keyword>
<evidence type="ECO:0000256" key="9">
    <source>
        <dbReference type="ARBA" id="ARBA00022968"/>
    </source>
</evidence>